<dbReference type="PANTHER" id="PTHR21557:SF2">
    <property type="entry name" value="CORDON-BLEU PROTEIN-LIKE 1"/>
    <property type="match status" value="1"/>
</dbReference>
<protein>
    <submittedName>
        <fullName evidence="4">Cordon-bleu protein-like 1</fullName>
    </submittedName>
</protein>
<feature type="compositionally biased region" description="Low complexity" evidence="1">
    <location>
        <begin position="689"/>
        <end position="700"/>
    </location>
</feature>
<feature type="compositionally biased region" description="Acidic residues" evidence="1">
    <location>
        <begin position="642"/>
        <end position="652"/>
    </location>
</feature>
<dbReference type="AlphaFoldDB" id="A0A9Y4JST9"/>
<dbReference type="InterPro" id="IPR019025">
    <property type="entry name" value="Cordon-bleu_ubiquitin_domain"/>
</dbReference>
<dbReference type="GeneID" id="103354598"/>
<feature type="compositionally biased region" description="Polar residues" evidence="1">
    <location>
        <begin position="655"/>
        <end position="665"/>
    </location>
</feature>
<dbReference type="Pfam" id="PF09469">
    <property type="entry name" value="Cobl"/>
    <property type="match status" value="1"/>
</dbReference>
<dbReference type="Gene3D" id="3.10.20.90">
    <property type="entry name" value="Phosphatidylinositol 3-kinase Catalytic Subunit, Chain A, domain 1"/>
    <property type="match status" value="1"/>
</dbReference>
<feature type="region of interest" description="Disordered" evidence="1">
    <location>
        <begin position="452"/>
        <end position="732"/>
    </location>
</feature>
<name>A0A9Y4JST9_9TELE</name>
<evidence type="ECO:0000259" key="2">
    <source>
        <dbReference type="Pfam" id="PF09469"/>
    </source>
</evidence>
<feature type="compositionally biased region" description="Basic and acidic residues" evidence="1">
    <location>
        <begin position="499"/>
        <end position="514"/>
    </location>
</feature>
<proteinExistence type="predicted"/>
<dbReference type="Proteomes" id="UP000694891">
    <property type="component" value="Unplaced"/>
</dbReference>
<feature type="domain" description="Cordon-bleu ubiquitin-like" evidence="2">
    <location>
        <begin position="93"/>
        <end position="173"/>
    </location>
</feature>
<dbReference type="InterPro" id="IPR039895">
    <property type="entry name" value="COBL-like"/>
</dbReference>
<evidence type="ECO:0000313" key="3">
    <source>
        <dbReference type="Proteomes" id="UP000694891"/>
    </source>
</evidence>
<sequence length="732" mass="79416">MDEQVNPLERDHSLCVVLPGGLEKKATVHGSKPVMDLLVTLCASHHLNPSDYTVEVLSPNKNNINFKPNSPIGLLEAEKLVLKPRGVEEKIRRPYMPEATVRLLINYNKSHKTVVRVNPRLPLEALLPTVCDKCELQAATTVLLRDSDSEEPLDLTKTLNDHGLREVFAKDTAAQDPTDPPKTPEAAAVTAAEVIPPPPLRELLKKEKQRKENTGFFSLFRRRKKKPEKSVAGGAPASPGYSTLAGEDMNPEGVSSSNTLPADMPKKRRAPQPPMGASQSVPNNLNTCHFRGAQRSGESTLRSTKRRAPPPPCADTLQELQADVTGPVDSLNTLEEQSDESDSVNLSLSSSPHTSQPQSSSSSSRPSLAHLHEATDPYLLTLFRGKDLSDARSALAKVLTSSVSKGTLVKRLKNSASFAKFHNGSSFMSTTPKCSDNGTLCTELESVLRSKLPTESEWEDPAQRTGLTTFKVVPSKKPDLSDSEVTADVPEQSQTSADSRPDSEGSPEVEKSQTDTEEDPLSPDTSESEAPLASPQLCFQEPDLTRQDSPHLYEEGDATGQQEEEEEKPEVTSEVTPDCSDGDFSSEAHINSEDQKEFIQNPDVDQCSSCGDEKKLEEQVLQETEEDEVAFPPPPPPVFFSEDSEVMEEEKEDATSPTSNGQTAAVSEADQHESTSAGPQQPPAPSRFAQAVAMAVQRARLQSRGKSLGPQVSSGPHGSLPSPPRSTYQYGA</sequence>
<feature type="compositionally biased region" description="Low complexity" evidence="1">
    <location>
        <begin position="343"/>
        <end position="368"/>
    </location>
</feature>
<accession>A0A9Y4JST9</accession>
<evidence type="ECO:0000256" key="1">
    <source>
        <dbReference type="SAM" id="MobiDB-lite"/>
    </source>
</evidence>
<reference evidence="4" key="1">
    <citation type="submission" date="2025-08" db="UniProtKB">
        <authorList>
            <consortium name="RefSeq"/>
        </authorList>
    </citation>
    <scope>IDENTIFICATION</scope>
</reference>
<organism evidence="3 4">
    <name type="scientific">Stegastes partitus</name>
    <name type="common">bicolor damselfish</name>
    <dbReference type="NCBI Taxonomy" id="144197"/>
    <lineage>
        <taxon>Eukaryota</taxon>
        <taxon>Metazoa</taxon>
        <taxon>Chordata</taxon>
        <taxon>Craniata</taxon>
        <taxon>Vertebrata</taxon>
        <taxon>Euteleostomi</taxon>
        <taxon>Actinopterygii</taxon>
        <taxon>Neopterygii</taxon>
        <taxon>Teleostei</taxon>
        <taxon>Neoteleostei</taxon>
        <taxon>Acanthomorphata</taxon>
        <taxon>Ovalentaria</taxon>
        <taxon>Pomacentridae</taxon>
        <taxon>Stegastes</taxon>
    </lineage>
</organism>
<dbReference type="GO" id="GO:0003785">
    <property type="term" value="F:actin monomer binding"/>
    <property type="evidence" value="ECO:0007669"/>
    <property type="project" value="InterPro"/>
</dbReference>
<feature type="compositionally biased region" description="Basic and acidic residues" evidence="1">
    <location>
        <begin position="543"/>
        <end position="554"/>
    </location>
</feature>
<feature type="region of interest" description="Disordered" evidence="1">
    <location>
        <begin position="334"/>
        <end position="368"/>
    </location>
</feature>
<feature type="compositionally biased region" description="Polar residues" evidence="1">
    <location>
        <begin position="277"/>
        <end position="287"/>
    </location>
</feature>
<evidence type="ECO:0000313" key="4">
    <source>
        <dbReference type="RefSeq" id="XP_008276256.1"/>
    </source>
</evidence>
<gene>
    <name evidence="4" type="primary">LOC103354598</name>
</gene>
<dbReference type="PANTHER" id="PTHR21557">
    <property type="entry name" value="CORDON-BLEU"/>
    <property type="match status" value="1"/>
</dbReference>
<dbReference type="RefSeq" id="XP_008276256.1">
    <property type="nucleotide sequence ID" value="XM_008278034.1"/>
</dbReference>
<feature type="region of interest" description="Disordered" evidence="1">
    <location>
        <begin position="214"/>
        <end position="315"/>
    </location>
</feature>
<keyword evidence="3" id="KW-1185">Reference proteome</keyword>